<dbReference type="Proteomes" id="UP000824164">
    <property type="component" value="Unassembled WGS sequence"/>
</dbReference>
<reference evidence="1" key="1">
    <citation type="submission" date="2020-10" db="EMBL/GenBank/DDBJ databases">
        <authorList>
            <person name="Gilroy R."/>
        </authorList>
    </citation>
    <scope>NUCLEOTIDE SEQUENCE</scope>
    <source>
        <strain evidence="1">CHK187-14744</strain>
    </source>
</reference>
<gene>
    <name evidence="1" type="ORF">IAB63_00755</name>
</gene>
<evidence type="ECO:0000313" key="2">
    <source>
        <dbReference type="Proteomes" id="UP000824164"/>
    </source>
</evidence>
<name>A0A9D1HEC9_9FIRM</name>
<dbReference type="EMBL" id="DVLT01000004">
    <property type="protein sequence ID" value="HIU01766.1"/>
    <property type="molecule type" value="Genomic_DNA"/>
</dbReference>
<reference evidence="1" key="2">
    <citation type="journal article" date="2021" name="PeerJ">
        <title>Extensive microbial diversity within the chicken gut microbiome revealed by metagenomics and culture.</title>
        <authorList>
            <person name="Gilroy R."/>
            <person name="Ravi A."/>
            <person name="Getino M."/>
            <person name="Pursley I."/>
            <person name="Horton D.L."/>
            <person name="Alikhan N.F."/>
            <person name="Baker D."/>
            <person name="Gharbi K."/>
            <person name="Hall N."/>
            <person name="Watson M."/>
            <person name="Adriaenssens E.M."/>
            <person name="Foster-Nyarko E."/>
            <person name="Jarju S."/>
            <person name="Secka A."/>
            <person name="Antonio M."/>
            <person name="Oren A."/>
            <person name="Chaudhuri R.R."/>
            <person name="La Ragione R."/>
            <person name="Hildebrand F."/>
            <person name="Pallen M.J."/>
        </authorList>
    </citation>
    <scope>NUCLEOTIDE SEQUENCE</scope>
    <source>
        <strain evidence="1">CHK187-14744</strain>
    </source>
</reference>
<protein>
    <submittedName>
        <fullName evidence="1">Uncharacterized protein</fullName>
    </submittedName>
</protein>
<organism evidence="1 2">
    <name type="scientific">Candidatus Onthocola gallistercoris</name>
    <dbReference type="NCBI Taxonomy" id="2840876"/>
    <lineage>
        <taxon>Bacteria</taxon>
        <taxon>Bacillati</taxon>
        <taxon>Bacillota</taxon>
        <taxon>Bacilli</taxon>
        <taxon>Candidatus Onthocola</taxon>
    </lineage>
</organism>
<sequence>MYSKTIDKPRQWDERSLALATREELIVDLLVRKNIVDRHNRSVWPWERRAAKKEQVWINVLKKELEQRNEWIIE</sequence>
<evidence type="ECO:0000313" key="1">
    <source>
        <dbReference type="EMBL" id="HIU01766.1"/>
    </source>
</evidence>
<comment type="caution">
    <text evidence="1">The sequence shown here is derived from an EMBL/GenBank/DDBJ whole genome shotgun (WGS) entry which is preliminary data.</text>
</comment>
<proteinExistence type="predicted"/>
<accession>A0A9D1HEC9</accession>
<dbReference type="AlphaFoldDB" id="A0A9D1HEC9"/>